<dbReference type="FunFam" id="3.30.70.1560:FF:000001">
    <property type="entry name" value="Pseudouridine synthase"/>
    <property type="match status" value="1"/>
</dbReference>
<dbReference type="InterPro" id="IPR002942">
    <property type="entry name" value="S4_RNA-bd"/>
</dbReference>
<accession>A0A379C607</accession>
<evidence type="ECO:0000256" key="3">
    <source>
        <dbReference type="ARBA" id="ARBA00023235"/>
    </source>
</evidence>
<dbReference type="Pfam" id="PF01479">
    <property type="entry name" value="S4"/>
    <property type="match status" value="1"/>
</dbReference>
<protein>
    <recommendedName>
        <fullName evidence="5">Pseudouridine synthase</fullName>
        <ecNumber evidence="5">5.4.99.-</ecNumber>
    </recommendedName>
</protein>
<evidence type="ECO:0000256" key="2">
    <source>
        <dbReference type="ARBA" id="ARBA00022884"/>
    </source>
</evidence>
<evidence type="ECO:0000256" key="4">
    <source>
        <dbReference type="PROSITE-ProRule" id="PRU00182"/>
    </source>
</evidence>
<dbReference type="STRING" id="1122949.GCA_000378725_00604"/>
<gene>
    <name evidence="7" type="primary">rluB</name>
    <name evidence="7" type="ORF">NCTC13149_00861</name>
</gene>
<reference evidence="7 8" key="1">
    <citation type="submission" date="2018-06" db="EMBL/GenBank/DDBJ databases">
        <authorList>
            <consortium name="Pathogen Informatics"/>
            <person name="Doyle S."/>
        </authorList>
    </citation>
    <scope>NUCLEOTIDE SEQUENCE [LARGE SCALE GENOMIC DNA]</scope>
    <source>
        <strain evidence="7 8">NCTC13149</strain>
    </source>
</reference>
<dbReference type="InterPro" id="IPR036986">
    <property type="entry name" value="S4_RNA-bd_sf"/>
</dbReference>
<dbReference type="PANTHER" id="PTHR47683">
    <property type="entry name" value="PSEUDOURIDINE SYNTHASE FAMILY PROTEIN-RELATED"/>
    <property type="match status" value="1"/>
</dbReference>
<feature type="domain" description="RNA-binding S4" evidence="6">
    <location>
        <begin position="1"/>
        <end position="63"/>
    </location>
</feature>
<dbReference type="InterPro" id="IPR018496">
    <property type="entry name" value="PsdUridine_synth_RsuA/RluB_CS"/>
</dbReference>
<keyword evidence="2 4" id="KW-0694">RNA-binding</keyword>
<evidence type="ECO:0000256" key="5">
    <source>
        <dbReference type="RuleBase" id="RU003887"/>
    </source>
</evidence>
<dbReference type="RefSeq" id="WP_019034515.1">
    <property type="nucleotide sequence ID" value="NZ_CAMUOS010000002.1"/>
</dbReference>
<dbReference type="OrthoDB" id="9807213at2"/>
<dbReference type="InterPro" id="IPR020103">
    <property type="entry name" value="PsdUridine_synth_cat_dom_sf"/>
</dbReference>
<dbReference type="Gene3D" id="3.10.290.10">
    <property type="entry name" value="RNA-binding S4 domain"/>
    <property type="match status" value="1"/>
</dbReference>
<organism evidence="7 8">
    <name type="scientific">Peptoniphilus lacrimalis</name>
    <dbReference type="NCBI Taxonomy" id="33031"/>
    <lineage>
        <taxon>Bacteria</taxon>
        <taxon>Bacillati</taxon>
        <taxon>Bacillota</taxon>
        <taxon>Tissierellia</taxon>
        <taxon>Tissierellales</taxon>
        <taxon>Peptoniphilaceae</taxon>
        <taxon>Peptoniphilus</taxon>
    </lineage>
</organism>
<sequence length="235" mass="26708">MRLQKFMAHAGAASRRKSEELIKEGRVKVNNNIVTEMGLVVDPNKDRVYLDGKRLNLENENIYIILNKPIGVVTTSSDEKGRLNVVDLVDETKRVYPVGRLDIDTTGLVLLTNDGALANILMHPKNNIYKTYIATVEGKPNARELNLLRNGLSLRDLKTSKAKVKILKNFDKDSIVEISIHEGKNHQVKRMFSYIGHEVKKLKRISIGKIELGNLEIGNYRYLNNEEVKYLKALK</sequence>
<evidence type="ECO:0000313" key="7">
    <source>
        <dbReference type="EMBL" id="SUB57046.1"/>
    </source>
</evidence>
<dbReference type="PANTHER" id="PTHR47683:SF2">
    <property type="entry name" value="RNA-BINDING S4 DOMAIN-CONTAINING PROTEIN"/>
    <property type="match status" value="1"/>
</dbReference>
<dbReference type="GO" id="GO:0005829">
    <property type="term" value="C:cytosol"/>
    <property type="evidence" value="ECO:0007669"/>
    <property type="project" value="UniProtKB-ARBA"/>
</dbReference>
<dbReference type="SMART" id="SM00363">
    <property type="entry name" value="S4"/>
    <property type="match status" value="1"/>
</dbReference>
<dbReference type="InterPro" id="IPR006145">
    <property type="entry name" value="PsdUridine_synth_RsuA/RluA"/>
</dbReference>
<keyword evidence="3 5" id="KW-0413">Isomerase</keyword>
<dbReference type="GO" id="GO:0120159">
    <property type="term" value="F:rRNA pseudouridine synthase activity"/>
    <property type="evidence" value="ECO:0007669"/>
    <property type="project" value="UniProtKB-ARBA"/>
</dbReference>
<dbReference type="AlphaFoldDB" id="A0A379C607"/>
<dbReference type="InterPro" id="IPR050343">
    <property type="entry name" value="RsuA_PseudoU_synthase"/>
</dbReference>
<dbReference type="InterPro" id="IPR020094">
    <property type="entry name" value="TruA/RsuA/RluB/E/F_N"/>
</dbReference>
<dbReference type="Gene3D" id="3.30.70.1560">
    <property type="entry name" value="Alpha-L RNA-binding motif"/>
    <property type="match status" value="1"/>
</dbReference>
<dbReference type="InterPro" id="IPR042092">
    <property type="entry name" value="PsdUridine_s_RsuA/RluB/E/F_cat"/>
</dbReference>
<dbReference type="Proteomes" id="UP000255517">
    <property type="component" value="Unassembled WGS sequence"/>
</dbReference>
<dbReference type="EMBL" id="UGSZ01000001">
    <property type="protein sequence ID" value="SUB57046.1"/>
    <property type="molecule type" value="Genomic_DNA"/>
</dbReference>
<dbReference type="Gene3D" id="3.30.70.580">
    <property type="entry name" value="Pseudouridine synthase I, catalytic domain, N-terminal subdomain"/>
    <property type="match status" value="1"/>
</dbReference>
<dbReference type="FunFam" id="3.10.290.10:FF:000003">
    <property type="entry name" value="Pseudouridine synthase"/>
    <property type="match status" value="1"/>
</dbReference>
<dbReference type="PROSITE" id="PS01149">
    <property type="entry name" value="PSI_RSU"/>
    <property type="match status" value="1"/>
</dbReference>
<evidence type="ECO:0000259" key="6">
    <source>
        <dbReference type="SMART" id="SM00363"/>
    </source>
</evidence>
<dbReference type="EC" id="5.4.99.-" evidence="5"/>
<name>A0A379C607_9FIRM</name>
<dbReference type="InterPro" id="IPR000748">
    <property type="entry name" value="PsdUridine_synth_RsuA/RluB/E/F"/>
</dbReference>
<dbReference type="NCBIfam" id="TIGR00093">
    <property type="entry name" value="pseudouridine synthase"/>
    <property type="match status" value="1"/>
</dbReference>
<dbReference type="GO" id="GO:0003723">
    <property type="term" value="F:RNA binding"/>
    <property type="evidence" value="ECO:0007669"/>
    <property type="project" value="UniProtKB-KW"/>
</dbReference>
<dbReference type="GO" id="GO:0000455">
    <property type="term" value="P:enzyme-directed rRNA pseudouridine synthesis"/>
    <property type="evidence" value="ECO:0007669"/>
    <property type="project" value="UniProtKB-ARBA"/>
</dbReference>
<evidence type="ECO:0000313" key="8">
    <source>
        <dbReference type="Proteomes" id="UP000255517"/>
    </source>
</evidence>
<proteinExistence type="inferred from homology"/>
<dbReference type="Pfam" id="PF00849">
    <property type="entry name" value="PseudoU_synth_2"/>
    <property type="match status" value="1"/>
</dbReference>
<dbReference type="CDD" id="cd00165">
    <property type="entry name" value="S4"/>
    <property type="match status" value="1"/>
</dbReference>
<dbReference type="SUPFAM" id="SSF55120">
    <property type="entry name" value="Pseudouridine synthase"/>
    <property type="match status" value="1"/>
</dbReference>
<dbReference type="CDD" id="cd02870">
    <property type="entry name" value="PseudoU_synth_RsuA_like"/>
    <property type="match status" value="1"/>
</dbReference>
<dbReference type="PROSITE" id="PS50889">
    <property type="entry name" value="S4"/>
    <property type="match status" value="1"/>
</dbReference>
<evidence type="ECO:0000256" key="1">
    <source>
        <dbReference type="ARBA" id="ARBA00008348"/>
    </source>
</evidence>
<comment type="similarity">
    <text evidence="1 5">Belongs to the pseudouridine synthase RsuA family.</text>
</comment>
<dbReference type="SUPFAM" id="SSF55174">
    <property type="entry name" value="Alpha-L RNA-binding motif"/>
    <property type="match status" value="1"/>
</dbReference>